<protein>
    <submittedName>
        <fullName evidence="2">Unplaced genomic scaffold PAXINscaffold_977, whole genome shotgun sequence</fullName>
    </submittedName>
</protein>
<dbReference type="OrthoDB" id="408631at2759"/>
<dbReference type="HOGENOM" id="CLU_1503928_0_0_1"/>
<evidence type="ECO:0000313" key="2">
    <source>
        <dbReference type="EMBL" id="KIJ06492.1"/>
    </source>
</evidence>
<gene>
    <name evidence="2" type="ORF">PAXINDRAFT_20319</name>
</gene>
<sequence>MDVIAAPVEGPEAHGWLNPPQSPEFRPCSRGQRSSSRQDLTYSYPTVTLFVLESLGFCHVADYSVGVTGGSAGAPVSPLGECSSPTVTLDNATVTGISSGSVNEFPGILKPSFPAPQALPPYNASLPVEMLDYFANAIYNVVTPSAEDCDKPLALSWCHHGLGAFEFGGTSKYDLSSDH</sequence>
<dbReference type="Proteomes" id="UP000053647">
    <property type="component" value="Unassembled WGS sequence"/>
</dbReference>
<dbReference type="AlphaFoldDB" id="A0A0C9TE81"/>
<organism evidence="2 3">
    <name type="scientific">Paxillus involutus ATCC 200175</name>
    <dbReference type="NCBI Taxonomy" id="664439"/>
    <lineage>
        <taxon>Eukaryota</taxon>
        <taxon>Fungi</taxon>
        <taxon>Dikarya</taxon>
        <taxon>Basidiomycota</taxon>
        <taxon>Agaricomycotina</taxon>
        <taxon>Agaricomycetes</taxon>
        <taxon>Agaricomycetidae</taxon>
        <taxon>Boletales</taxon>
        <taxon>Paxilineae</taxon>
        <taxon>Paxillaceae</taxon>
        <taxon>Paxillus</taxon>
    </lineage>
</organism>
<reference evidence="2 3" key="1">
    <citation type="submission" date="2014-06" db="EMBL/GenBank/DDBJ databases">
        <authorList>
            <consortium name="DOE Joint Genome Institute"/>
            <person name="Kuo A."/>
            <person name="Kohler A."/>
            <person name="Nagy L.G."/>
            <person name="Floudas D."/>
            <person name="Copeland A."/>
            <person name="Barry K.W."/>
            <person name="Cichocki N."/>
            <person name="Veneault-Fourrey C."/>
            <person name="LaButti K."/>
            <person name="Lindquist E.A."/>
            <person name="Lipzen A."/>
            <person name="Lundell T."/>
            <person name="Morin E."/>
            <person name="Murat C."/>
            <person name="Sun H."/>
            <person name="Tunlid A."/>
            <person name="Henrissat B."/>
            <person name="Grigoriev I.V."/>
            <person name="Hibbett D.S."/>
            <person name="Martin F."/>
            <person name="Nordberg H.P."/>
            <person name="Cantor M.N."/>
            <person name="Hua S.X."/>
        </authorList>
    </citation>
    <scope>NUCLEOTIDE SEQUENCE [LARGE SCALE GENOMIC DNA]</scope>
    <source>
        <strain evidence="2 3">ATCC 200175</strain>
    </source>
</reference>
<keyword evidence="3" id="KW-1185">Reference proteome</keyword>
<feature type="region of interest" description="Disordered" evidence="1">
    <location>
        <begin position="9"/>
        <end position="37"/>
    </location>
</feature>
<accession>A0A0C9TE81</accession>
<reference evidence="3" key="2">
    <citation type="submission" date="2015-01" db="EMBL/GenBank/DDBJ databases">
        <title>Evolutionary Origins and Diversification of the Mycorrhizal Mutualists.</title>
        <authorList>
            <consortium name="DOE Joint Genome Institute"/>
            <consortium name="Mycorrhizal Genomics Consortium"/>
            <person name="Kohler A."/>
            <person name="Kuo A."/>
            <person name="Nagy L.G."/>
            <person name="Floudas D."/>
            <person name="Copeland A."/>
            <person name="Barry K.W."/>
            <person name="Cichocki N."/>
            <person name="Veneault-Fourrey C."/>
            <person name="LaButti K."/>
            <person name="Lindquist E.A."/>
            <person name="Lipzen A."/>
            <person name="Lundell T."/>
            <person name="Morin E."/>
            <person name="Murat C."/>
            <person name="Riley R."/>
            <person name="Ohm R."/>
            <person name="Sun H."/>
            <person name="Tunlid A."/>
            <person name="Henrissat B."/>
            <person name="Grigoriev I.V."/>
            <person name="Hibbett D.S."/>
            <person name="Martin F."/>
        </authorList>
    </citation>
    <scope>NUCLEOTIDE SEQUENCE [LARGE SCALE GENOMIC DNA]</scope>
    <source>
        <strain evidence="3">ATCC 200175</strain>
    </source>
</reference>
<name>A0A0C9TE81_PAXIN</name>
<dbReference type="EMBL" id="KN820299">
    <property type="protein sequence ID" value="KIJ06492.1"/>
    <property type="molecule type" value="Genomic_DNA"/>
</dbReference>
<evidence type="ECO:0000313" key="3">
    <source>
        <dbReference type="Proteomes" id="UP000053647"/>
    </source>
</evidence>
<proteinExistence type="predicted"/>
<evidence type="ECO:0000256" key="1">
    <source>
        <dbReference type="SAM" id="MobiDB-lite"/>
    </source>
</evidence>